<dbReference type="AlphaFoldDB" id="A0A2T3A149"/>
<dbReference type="InParanoid" id="A0A2T3A149"/>
<reference evidence="1 2" key="1">
    <citation type="journal article" date="2018" name="Mycol. Prog.">
        <title>Coniella lustricola, a new species from submerged detritus.</title>
        <authorList>
            <person name="Raudabaugh D.B."/>
            <person name="Iturriaga T."/>
            <person name="Carver A."/>
            <person name="Mondo S."/>
            <person name="Pangilinan J."/>
            <person name="Lipzen A."/>
            <person name="He G."/>
            <person name="Amirebrahimi M."/>
            <person name="Grigoriev I.V."/>
            <person name="Miller A.N."/>
        </authorList>
    </citation>
    <scope>NUCLEOTIDE SEQUENCE [LARGE SCALE GENOMIC DNA]</scope>
    <source>
        <strain evidence="1 2">B22-T-1</strain>
    </source>
</reference>
<accession>A0A2T3A149</accession>
<evidence type="ECO:0000313" key="1">
    <source>
        <dbReference type="EMBL" id="PSR80869.1"/>
    </source>
</evidence>
<keyword evidence="2" id="KW-1185">Reference proteome</keyword>
<evidence type="ECO:0000313" key="2">
    <source>
        <dbReference type="Proteomes" id="UP000241462"/>
    </source>
</evidence>
<protein>
    <submittedName>
        <fullName evidence="1">Uncharacterized protein</fullName>
    </submittedName>
</protein>
<organism evidence="1 2">
    <name type="scientific">Coniella lustricola</name>
    <dbReference type="NCBI Taxonomy" id="2025994"/>
    <lineage>
        <taxon>Eukaryota</taxon>
        <taxon>Fungi</taxon>
        <taxon>Dikarya</taxon>
        <taxon>Ascomycota</taxon>
        <taxon>Pezizomycotina</taxon>
        <taxon>Sordariomycetes</taxon>
        <taxon>Sordariomycetidae</taxon>
        <taxon>Diaporthales</taxon>
        <taxon>Schizoparmaceae</taxon>
        <taxon>Coniella</taxon>
    </lineage>
</organism>
<name>A0A2T3A149_9PEZI</name>
<proteinExistence type="predicted"/>
<sequence>MRVFLAGLASPTGKTQIRIVFQMLVAGPLVNRLASSSIYKLFRGTNGALPSLLDTTVAPHGINTSSPISKWCSAGRHVLDSAAVLRRVIGASPAEGCVCTGRVLLATAKVMSEPNCNCDCWSCWALTGHVCRVKAAVSGQQGWVGRARLDAQPARSTAALVPNRFLCTAIACP</sequence>
<gene>
    <name evidence="1" type="ORF">BD289DRAFT_52438</name>
</gene>
<dbReference type="EMBL" id="KZ678517">
    <property type="protein sequence ID" value="PSR80869.1"/>
    <property type="molecule type" value="Genomic_DNA"/>
</dbReference>
<dbReference type="Proteomes" id="UP000241462">
    <property type="component" value="Unassembled WGS sequence"/>
</dbReference>